<sequence length="290" mass="33550">MYRQTGKSWVSSNLGSYLLLSKFKNKKPQTKIYEQIEKGLRDTGQFKTESKIFYTDHNNLNEFNDVQDAIEIDHKNKENIIKDISSILNNVNFKDFTISILKPENKYILTNISTYKNKWNRIDNLSGSIMKVYNSFNYTEDIKYEARLLELPMPDDFKLVIITPNEVDVLCNLFNKLTSHGLTVAIGSIQPLFTSICELQAPHIKFSSTFDTLQHITNIDYNLAKSEYGNVKIDEKGVSIKVCTYMFPSNTRPRECSKLEFNNLKNTFFFGLIFKDTPIFTGQYVNVTKS</sequence>
<evidence type="ECO:0000313" key="1">
    <source>
        <dbReference type="Proteomes" id="UP001652626"/>
    </source>
</evidence>
<dbReference type="Proteomes" id="UP001652626">
    <property type="component" value="Chromosome 18"/>
</dbReference>
<evidence type="ECO:0000313" key="2">
    <source>
        <dbReference type="RefSeq" id="XP_064073776.1"/>
    </source>
</evidence>
<accession>A0ABM4AR52</accession>
<dbReference type="InterPro" id="IPR036186">
    <property type="entry name" value="Serpin_sf"/>
</dbReference>
<name>A0ABM4AR52_VANTA</name>
<dbReference type="Gene3D" id="2.30.39.10">
    <property type="entry name" value="Alpha-1-antitrypsin, domain 1"/>
    <property type="match status" value="1"/>
</dbReference>
<dbReference type="RefSeq" id="XP_064073776.1">
    <property type="nucleotide sequence ID" value="XM_064217706.1"/>
</dbReference>
<dbReference type="GeneID" id="113397934"/>
<dbReference type="SUPFAM" id="SSF56574">
    <property type="entry name" value="Serpins"/>
    <property type="match status" value="1"/>
</dbReference>
<proteinExistence type="predicted"/>
<gene>
    <name evidence="2" type="primary">LOC113397934</name>
</gene>
<protein>
    <submittedName>
        <fullName evidence="2">Uncharacterized protein LOC113397934</fullName>
    </submittedName>
</protein>
<organism evidence="1 2">
    <name type="scientific">Vanessa tameamea</name>
    <name type="common">Kamehameha butterfly</name>
    <dbReference type="NCBI Taxonomy" id="334116"/>
    <lineage>
        <taxon>Eukaryota</taxon>
        <taxon>Metazoa</taxon>
        <taxon>Ecdysozoa</taxon>
        <taxon>Arthropoda</taxon>
        <taxon>Hexapoda</taxon>
        <taxon>Insecta</taxon>
        <taxon>Pterygota</taxon>
        <taxon>Neoptera</taxon>
        <taxon>Endopterygota</taxon>
        <taxon>Lepidoptera</taxon>
        <taxon>Glossata</taxon>
        <taxon>Ditrysia</taxon>
        <taxon>Papilionoidea</taxon>
        <taxon>Nymphalidae</taxon>
        <taxon>Nymphalinae</taxon>
        <taxon>Vanessa</taxon>
    </lineage>
</organism>
<dbReference type="InterPro" id="IPR042185">
    <property type="entry name" value="Serpin_sf_2"/>
</dbReference>
<reference evidence="2" key="1">
    <citation type="submission" date="2025-08" db="UniProtKB">
        <authorList>
            <consortium name="RefSeq"/>
        </authorList>
    </citation>
    <scope>IDENTIFICATION</scope>
    <source>
        <tissue evidence="2">Whole body</tissue>
    </source>
</reference>
<keyword evidence="1" id="KW-1185">Reference proteome</keyword>